<evidence type="ECO:0000313" key="11">
    <source>
        <dbReference type="Proteomes" id="UP000179153"/>
    </source>
</evidence>
<evidence type="ECO:0000256" key="1">
    <source>
        <dbReference type="ARBA" id="ARBA00004429"/>
    </source>
</evidence>
<evidence type="ECO:0000256" key="6">
    <source>
        <dbReference type="ARBA" id="ARBA00022989"/>
    </source>
</evidence>
<evidence type="ECO:0000256" key="5">
    <source>
        <dbReference type="ARBA" id="ARBA00022692"/>
    </source>
</evidence>
<evidence type="ECO:0000256" key="4">
    <source>
        <dbReference type="ARBA" id="ARBA00022519"/>
    </source>
</evidence>
<feature type="transmembrane region" description="Helical" evidence="8">
    <location>
        <begin position="221"/>
        <end position="239"/>
    </location>
</feature>
<dbReference type="Pfam" id="PF00482">
    <property type="entry name" value="T2SSF"/>
    <property type="match status" value="2"/>
</dbReference>
<proteinExistence type="inferred from homology"/>
<dbReference type="PANTHER" id="PTHR30012:SF0">
    <property type="entry name" value="TYPE II SECRETION SYSTEM PROTEIN F-RELATED"/>
    <property type="match status" value="1"/>
</dbReference>
<accession>A0A1G2HH71</accession>
<comment type="caution">
    <text evidence="10">The sequence shown here is derived from an EMBL/GenBank/DDBJ whole genome shotgun (WGS) entry which is preliminary data.</text>
</comment>
<dbReference type="Gene3D" id="1.20.81.30">
    <property type="entry name" value="Type II secretion system (T2SS), domain F"/>
    <property type="match status" value="2"/>
</dbReference>
<dbReference type="FunFam" id="1.20.81.30:FF:000001">
    <property type="entry name" value="Type II secretion system protein F"/>
    <property type="match status" value="1"/>
</dbReference>
<dbReference type="GO" id="GO:0005886">
    <property type="term" value="C:plasma membrane"/>
    <property type="evidence" value="ECO:0007669"/>
    <property type="project" value="UniProtKB-SubCell"/>
</dbReference>
<dbReference type="AlphaFoldDB" id="A0A1G2HH71"/>
<gene>
    <name evidence="10" type="ORF">A2932_00460</name>
</gene>
<keyword evidence="5 8" id="KW-0812">Transmembrane</keyword>
<reference evidence="10 11" key="1">
    <citation type="journal article" date="2016" name="Nat. Commun.">
        <title>Thousands of microbial genomes shed light on interconnected biogeochemical processes in an aquifer system.</title>
        <authorList>
            <person name="Anantharaman K."/>
            <person name="Brown C.T."/>
            <person name="Hug L.A."/>
            <person name="Sharon I."/>
            <person name="Castelle C.J."/>
            <person name="Probst A.J."/>
            <person name="Thomas B.C."/>
            <person name="Singh A."/>
            <person name="Wilkins M.J."/>
            <person name="Karaoz U."/>
            <person name="Brodie E.L."/>
            <person name="Williams K.H."/>
            <person name="Hubbard S.S."/>
            <person name="Banfield J.F."/>
        </authorList>
    </citation>
    <scope>NUCLEOTIDE SEQUENCE [LARGE SCALE GENOMIC DNA]</scope>
</reference>
<comment type="similarity">
    <text evidence="2">Belongs to the GSP F family.</text>
</comment>
<dbReference type="EMBL" id="MHOI01000011">
    <property type="protein sequence ID" value="OGZ61729.1"/>
    <property type="molecule type" value="Genomic_DNA"/>
</dbReference>
<evidence type="ECO:0000256" key="3">
    <source>
        <dbReference type="ARBA" id="ARBA00022475"/>
    </source>
</evidence>
<comment type="subcellular location">
    <subcellularLocation>
        <location evidence="1">Cell inner membrane</location>
        <topology evidence="1">Multi-pass membrane protein</topology>
    </subcellularLocation>
</comment>
<feature type="transmembrane region" description="Helical" evidence="8">
    <location>
        <begin position="374"/>
        <end position="395"/>
    </location>
</feature>
<keyword evidence="3" id="KW-1003">Cell membrane</keyword>
<organism evidence="10 11">
    <name type="scientific">Candidatus Spechtbacteria bacterium RIFCSPLOWO2_01_FULL_46_10</name>
    <dbReference type="NCBI Taxonomy" id="1802163"/>
    <lineage>
        <taxon>Bacteria</taxon>
        <taxon>Candidatus Spechtiibacteriota</taxon>
    </lineage>
</organism>
<feature type="domain" description="Type II secretion system protein GspF" evidence="9">
    <location>
        <begin position="68"/>
        <end position="191"/>
    </location>
</feature>
<evidence type="ECO:0000256" key="7">
    <source>
        <dbReference type="ARBA" id="ARBA00023136"/>
    </source>
</evidence>
<dbReference type="PANTHER" id="PTHR30012">
    <property type="entry name" value="GENERAL SECRETION PATHWAY PROTEIN"/>
    <property type="match status" value="1"/>
</dbReference>
<evidence type="ECO:0000256" key="8">
    <source>
        <dbReference type="SAM" id="Phobius"/>
    </source>
</evidence>
<dbReference type="InterPro" id="IPR042094">
    <property type="entry name" value="T2SS_GspF_sf"/>
</dbReference>
<feature type="transmembrane region" description="Helical" evidence="8">
    <location>
        <begin position="167"/>
        <end position="190"/>
    </location>
</feature>
<evidence type="ECO:0000313" key="10">
    <source>
        <dbReference type="EMBL" id="OGZ61729.1"/>
    </source>
</evidence>
<dbReference type="InterPro" id="IPR003004">
    <property type="entry name" value="GspF/PilC"/>
</dbReference>
<feature type="domain" description="Type II secretion system protein GspF" evidence="9">
    <location>
        <begin position="271"/>
        <end position="393"/>
    </location>
</feature>
<keyword evidence="6 8" id="KW-1133">Transmembrane helix</keyword>
<keyword evidence="4" id="KW-0997">Cell inner membrane</keyword>
<evidence type="ECO:0000259" key="9">
    <source>
        <dbReference type="Pfam" id="PF00482"/>
    </source>
</evidence>
<sequence>MIFNYQARTKTGEVQTGRVEARDENAATAVLQSHDLIVTALESVEAEPLYARRLKIFSQISAKDLAVFSRQLSVLFSADVPLVSALHTLEGQETNEGLREILADIAADVDGGMKFSDALEKYPDIFSNFYVQMVRAGEESGNVEQVLLFLTEYTERRARINSKIRGAMIYPAFVVVTFTIVAIVMLVFVIPQLLNVLAQGGGELPIVTRVIIFLSESVQSFWHIGLVFLSVLLFIIWRYTKTEVGRIFWDEFKLKLPVAGKLFRQLYIFRFAESLNMLLAGGVPINRALSITSDIVDNSVYRKIIIDARAHVNRGESISAALMLYPEVPSLVAQMVSVGEHSGKLTDILGNISDFYEEETNNAVNNLTSLIEPVLMVVIGLAVAVLVIGVLLPIYGNIQTLQ</sequence>
<name>A0A1G2HH71_9BACT</name>
<dbReference type="Proteomes" id="UP000179153">
    <property type="component" value="Unassembled WGS sequence"/>
</dbReference>
<evidence type="ECO:0000256" key="2">
    <source>
        <dbReference type="ARBA" id="ARBA00005745"/>
    </source>
</evidence>
<dbReference type="InterPro" id="IPR018076">
    <property type="entry name" value="T2SS_GspF_dom"/>
</dbReference>
<protein>
    <recommendedName>
        <fullName evidence="9">Type II secretion system protein GspF domain-containing protein</fullName>
    </recommendedName>
</protein>
<dbReference type="PRINTS" id="PR00812">
    <property type="entry name" value="BCTERIALGSPF"/>
</dbReference>
<dbReference type="STRING" id="1802163.A2932_00460"/>
<keyword evidence="7 8" id="KW-0472">Membrane</keyword>